<proteinExistence type="predicted"/>
<dbReference type="AlphaFoldDB" id="A0A1V1P6B6"/>
<dbReference type="Gene3D" id="3.40.50.150">
    <property type="entry name" value="Vaccinia Virus protein VP39"/>
    <property type="match status" value="1"/>
</dbReference>
<organism evidence="1 2">
    <name type="scientific">Candidatus Magnetoglobus multicellularis str. Araruama</name>
    <dbReference type="NCBI Taxonomy" id="890399"/>
    <lineage>
        <taxon>Bacteria</taxon>
        <taxon>Pseudomonadati</taxon>
        <taxon>Thermodesulfobacteriota</taxon>
        <taxon>Desulfobacteria</taxon>
        <taxon>Desulfobacterales</taxon>
        <taxon>Desulfobacteraceae</taxon>
        <taxon>Candidatus Magnetoglobus</taxon>
    </lineage>
</organism>
<gene>
    <name evidence="1" type="ORF">OMM_08873</name>
</gene>
<name>A0A1V1P6B6_9BACT</name>
<accession>A0A1V1P6B6</accession>
<dbReference type="EMBL" id="ATBP01000437">
    <property type="protein sequence ID" value="ETR70360.1"/>
    <property type="molecule type" value="Genomic_DNA"/>
</dbReference>
<sequence length="80" mass="9173">MRANYGKKTRQYFAKYTSPLQLIDFGGYKVFESATVDTNILIFEKKISKHLKNKVQLLPVQLERSSIPILVLAAILMQTL</sequence>
<dbReference type="Proteomes" id="UP000189670">
    <property type="component" value="Unassembled WGS sequence"/>
</dbReference>
<comment type="caution">
    <text evidence="1">The sequence shown here is derived from an EMBL/GenBank/DDBJ whole genome shotgun (WGS) entry which is preliminary data.</text>
</comment>
<dbReference type="SUPFAM" id="SSF53335">
    <property type="entry name" value="S-adenosyl-L-methionine-dependent methyltransferases"/>
    <property type="match status" value="1"/>
</dbReference>
<reference evidence="2" key="1">
    <citation type="submission" date="2012-11" db="EMBL/GenBank/DDBJ databases">
        <authorList>
            <person name="Lucero-Rivera Y.E."/>
            <person name="Tovar-Ramirez D."/>
        </authorList>
    </citation>
    <scope>NUCLEOTIDE SEQUENCE [LARGE SCALE GENOMIC DNA]</scope>
    <source>
        <strain evidence="2">Araruama</strain>
    </source>
</reference>
<evidence type="ECO:0000313" key="2">
    <source>
        <dbReference type="Proteomes" id="UP000189670"/>
    </source>
</evidence>
<evidence type="ECO:0000313" key="1">
    <source>
        <dbReference type="EMBL" id="ETR70360.1"/>
    </source>
</evidence>
<protein>
    <submittedName>
        <fullName evidence="1">Uncharacterized protein</fullName>
    </submittedName>
</protein>
<dbReference type="InterPro" id="IPR029063">
    <property type="entry name" value="SAM-dependent_MTases_sf"/>
</dbReference>